<keyword evidence="2" id="KW-0540">Nuclease</keyword>
<dbReference type="GO" id="GO:0003723">
    <property type="term" value="F:RNA binding"/>
    <property type="evidence" value="ECO:0007669"/>
    <property type="project" value="UniProtKB-UniRule"/>
</dbReference>
<dbReference type="GO" id="GO:0016787">
    <property type="term" value="F:hydrolase activity"/>
    <property type="evidence" value="ECO:0007669"/>
    <property type="project" value="UniProtKB-KW"/>
</dbReference>
<dbReference type="GO" id="GO:0004519">
    <property type="term" value="F:endonuclease activity"/>
    <property type="evidence" value="ECO:0007669"/>
    <property type="project" value="UniProtKB-UniRule"/>
</dbReference>
<keyword evidence="4" id="KW-1185">Reference proteome</keyword>
<comment type="function">
    <text evidence="2">CRISPR (clustered regularly interspaced short palindromic repeat) is an adaptive immune system that provides protection against mobile genetic elements (viruses, transposable elements and conjugative plasmids). CRISPR clusters contain spacers, sequences complementary to antecedent mobile elements, and target invading nucleic acids. CRISPR clusters are transcribed and processed into CRISPR RNA (crRNA).</text>
</comment>
<proteinExistence type="inferred from homology"/>
<evidence type="ECO:0000313" key="3">
    <source>
        <dbReference type="EMBL" id="TCL55899.1"/>
    </source>
</evidence>
<dbReference type="PIRSF" id="PIRSF029950">
    <property type="entry name" value="Cas_CT1134"/>
    <property type="match status" value="1"/>
</dbReference>
<dbReference type="Pfam" id="PF09704">
    <property type="entry name" value="Cas_Cas5d"/>
    <property type="match status" value="1"/>
</dbReference>
<dbReference type="EC" id="3.1.-.-" evidence="2"/>
<dbReference type="InterPro" id="IPR013422">
    <property type="entry name" value="CRISPR-assoc_prot_Cas5_N"/>
</dbReference>
<evidence type="ECO:0000256" key="2">
    <source>
        <dbReference type="PIRNR" id="PIRNR029950"/>
    </source>
</evidence>
<dbReference type="NCBIfam" id="TIGR02593">
    <property type="entry name" value="CRISPR_cas5"/>
    <property type="match status" value="1"/>
</dbReference>
<dbReference type="NCBIfam" id="TIGR01876">
    <property type="entry name" value="cas_Cas5d"/>
    <property type="match status" value="1"/>
</dbReference>
<dbReference type="InterPro" id="IPR010155">
    <property type="entry name" value="CRISPR-assoc_prot_Cas5d"/>
</dbReference>
<dbReference type="RefSeq" id="WP_081905855.1">
    <property type="nucleotide sequence ID" value="NZ_JPNB01000001.1"/>
</dbReference>
<keyword evidence="2" id="KW-0694">RNA-binding</keyword>
<dbReference type="InterPro" id="IPR021124">
    <property type="entry name" value="CRISPR-assoc_prot_Cas5"/>
</dbReference>
<dbReference type="Proteomes" id="UP000295718">
    <property type="component" value="Unassembled WGS sequence"/>
</dbReference>
<reference evidence="3 4" key="1">
    <citation type="submission" date="2019-03" db="EMBL/GenBank/DDBJ databases">
        <title>Genomic Encyclopedia of Type Strains, Phase IV (KMG-IV): sequencing the most valuable type-strain genomes for metagenomic binning, comparative biology and taxonomic classification.</title>
        <authorList>
            <person name="Goeker M."/>
        </authorList>
    </citation>
    <scope>NUCLEOTIDE SEQUENCE [LARGE SCALE GENOMIC DNA]</scope>
    <source>
        <strain evidence="3 4">DSM 100556</strain>
    </source>
</reference>
<dbReference type="GO" id="GO:0051607">
    <property type="term" value="P:defense response to virus"/>
    <property type="evidence" value="ECO:0007669"/>
    <property type="project" value="UniProtKB-UniRule"/>
</dbReference>
<dbReference type="STRING" id="1469948.GCA_000732725_00620"/>
<evidence type="ECO:0000256" key="1">
    <source>
        <dbReference type="ARBA" id="ARBA00023118"/>
    </source>
</evidence>
<dbReference type="OrthoDB" id="5621871at2"/>
<organism evidence="3 4">
    <name type="scientific">Kineothrix alysoides</name>
    <dbReference type="NCBI Taxonomy" id="1469948"/>
    <lineage>
        <taxon>Bacteria</taxon>
        <taxon>Bacillati</taxon>
        <taxon>Bacillota</taxon>
        <taxon>Clostridia</taxon>
        <taxon>Lachnospirales</taxon>
        <taxon>Lachnospiraceae</taxon>
        <taxon>Kineothrix</taxon>
    </lineage>
</organism>
<name>A0A4R1QPZ1_9FIRM</name>
<keyword evidence="1 2" id="KW-0051">Antiviral defense</keyword>
<keyword evidence="2" id="KW-0255">Endonuclease</keyword>
<dbReference type="CDD" id="cd09752">
    <property type="entry name" value="Cas5_I-C"/>
    <property type="match status" value="1"/>
</dbReference>
<evidence type="ECO:0000313" key="4">
    <source>
        <dbReference type="Proteomes" id="UP000295718"/>
    </source>
</evidence>
<dbReference type="EMBL" id="SLUO01000013">
    <property type="protein sequence ID" value="TCL55899.1"/>
    <property type="molecule type" value="Genomic_DNA"/>
</dbReference>
<dbReference type="GO" id="GO:0043571">
    <property type="term" value="P:maintenance of CRISPR repeat elements"/>
    <property type="evidence" value="ECO:0007669"/>
    <property type="project" value="UniProtKB-UniRule"/>
</dbReference>
<keyword evidence="2" id="KW-0378">Hydrolase</keyword>
<protein>
    <recommendedName>
        <fullName evidence="2">pre-crRNA processing endonuclease</fullName>
        <ecNumber evidence="2">3.1.-.-</ecNumber>
    </recommendedName>
</protein>
<accession>A0A4R1QPZ1</accession>
<dbReference type="Gene3D" id="3.30.70.2660">
    <property type="match status" value="1"/>
</dbReference>
<gene>
    <name evidence="3" type="ORF">EDD76_11333</name>
</gene>
<comment type="similarity">
    <text evidence="2">Belongs to the CRISPR-associated protein Cas5 family. Subtype I-C/Dvulg subfamily.</text>
</comment>
<comment type="caution">
    <text evidence="3">The sequence shown here is derived from an EMBL/GenBank/DDBJ whole genome shotgun (WGS) entry which is preliminary data.</text>
</comment>
<sequence>MERENSIEFKVYGKRALFSDPITRTGGEKFSYQVPTYQALKGIAESIYWKPTLIWYIDKVRIMKSIQTESQGMRPIEYSGGNTLSIYTYLKDVEYHVKAHFEWNEGRQELSADRNENKHYFCAKRFLERGGRRDIFLGTRECQGYVEPCRFEEGGGAYDDLEELALGLMAHGITYPDESYVNDGMMKVRFWKPVMRNGVIEFLRPENCEMIRDIRKIEKKYFGQHNFSGLKEFESWKDFSEWHECDEETGKTKGGEHSKKEVR</sequence>
<dbReference type="AlphaFoldDB" id="A0A4R1QPZ1"/>